<dbReference type="AlphaFoldDB" id="X1TJ17"/>
<accession>X1TJ17</accession>
<name>X1TJ17_9ZZZZ</name>
<sequence>SIYPGATHEGWGIFQVEAQDNKPLLTFGRDYKGSGGIWWQLY</sequence>
<dbReference type="EMBL" id="BARW01024396">
    <property type="protein sequence ID" value="GAI91366.1"/>
    <property type="molecule type" value="Genomic_DNA"/>
</dbReference>
<feature type="non-terminal residue" evidence="1">
    <location>
        <position position="1"/>
    </location>
</feature>
<reference evidence="1" key="1">
    <citation type="journal article" date="2014" name="Front. Microbiol.">
        <title>High frequency of phylogenetically diverse reductive dehalogenase-homologous genes in deep subseafloor sedimentary metagenomes.</title>
        <authorList>
            <person name="Kawai M."/>
            <person name="Futagami T."/>
            <person name="Toyoda A."/>
            <person name="Takaki Y."/>
            <person name="Nishi S."/>
            <person name="Hori S."/>
            <person name="Arai W."/>
            <person name="Tsubouchi T."/>
            <person name="Morono Y."/>
            <person name="Uchiyama I."/>
            <person name="Ito T."/>
            <person name="Fujiyama A."/>
            <person name="Inagaki F."/>
            <person name="Takami H."/>
        </authorList>
    </citation>
    <scope>NUCLEOTIDE SEQUENCE</scope>
    <source>
        <strain evidence="1">Expedition CK06-06</strain>
    </source>
</reference>
<protein>
    <submittedName>
        <fullName evidence="1">Uncharacterized protein</fullName>
    </submittedName>
</protein>
<organism evidence="1">
    <name type="scientific">marine sediment metagenome</name>
    <dbReference type="NCBI Taxonomy" id="412755"/>
    <lineage>
        <taxon>unclassified sequences</taxon>
        <taxon>metagenomes</taxon>
        <taxon>ecological metagenomes</taxon>
    </lineage>
</organism>
<comment type="caution">
    <text evidence="1">The sequence shown here is derived from an EMBL/GenBank/DDBJ whole genome shotgun (WGS) entry which is preliminary data.</text>
</comment>
<gene>
    <name evidence="1" type="ORF">S12H4_40224</name>
</gene>
<evidence type="ECO:0000313" key="1">
    <source>
        <dbReference type="EMBL" id="GAI91366.1"/>
    </source>
</evidence>
<proteinExistence type="predicted"/>